<dbReference type="KEGG" id="dpu:SU48_01660"/>
<dbReference type="EMBL" id="CP011387">
    <property type="protein sequence ID" value="ANE42673.1"/>
    <property type="molecule type" value="Genomic_DNA"/>
</dbReference>
<dbReference type="AlphaFoldDB" id="A0A172T780"/>
<protein>
    <submittedName>
        <fullName evidence="1">Uncharacterized protein</fullName>
    </submittedName>
</protein>
<keyword evidence="2" id="KW-1185">Reference proteome</keyword>
<dbReference type="OrthoDB" id="70441at2"/>
<name>A0A172T780_9DEIO</name>
<evidence type="ECO:0000313" key="2">
    <source>
        <dbReference type="Proteomes" id="UP000077363"/>
    </source>
</evidence>
<reference evidence="1 2" key="1">
    <citation type="submission" date="2015-01" db="EMBL/GenBank/DDBJ databases">
        <title>Deinococcus puniceus/DY1/ whole genome sequencing.</title>
        <authorList>
            <person name="Kim M.K."/>
            <person name="Srinivasan S."/>
            <person name="Lee J.-J."/>
        </authorList>
    </citation>
    <scope>NUCLEOTIDE SEQUENCE [LARGE SCALE GENOMIC DNA]</scope>
    <source>
        <strain evidence="1 2">DY1</strain>
    </source>
</reference>
<proteinExistence type="predicted"/>
<dbReference type="Proteomes" id="UP000077363">
    <property type="component" value="Chromosome"/>
</dbReference>
<gene>
    <name evidence="1" type="ORF">SU48_01660</name>
</gene>
<sequence>MDQSSMSREQLEQRASVVELLVDAGWQLNNVEAFEHDLWLNAEVTGRKRVPTCIMELNYSVEDAYVSFAAAQFHEGRAEYVIYVDSFETAVEVIQTLLVAADQMTVAGAAQLSQQLAAAYPGEVFFFTGSEKIELNATNALDVFHKFNSEVA</sequence>
<evidence type="ECO:0000313" key="1">
    <source>
        <dbReference type="EMBL" id="ANE42673.1"/>
    </source>
</evidence>
<organism evidence="1 2">
    <name type="scientific">Deinococcus puniceus</name>
    <dbReference type="NCBI Taxonomy" id="1182568"/>
    <lineage>
        <taxon>Bacteria</taxon>
        <taxon>Thermotogati</taxon>
        <taxon>Deinococcota</taxon>
        <taxon>Deinococci</taxon>
        <taxon>Deinococcales</taxon>
        <taxon>Deinococcaceae</taxon>
        <taxon>Deinococcus</taxon>
    </lineage>
</organism>
<accession>A0A172T780</accession>
<dbReference type="RefSeq" id="WP_064013725.1">
    <property type="nucleotide sequence ID" value="NZ_CP011387.1"/>
</dbReference>
<dbReference type="PATRIC" id="fig|1182568.3.peg.342"/>